<dbReference type="PANTHER" id="PTHR42754">
    <property type="entry name" value="ENDOGLUCANASE"/>
    <property type="match status" value="1"/>
</dbReference>
<proteinExistence type="predicted"/>
<dbReference type="RefSeq" id="WP_144118154.1">
    <property type="nucleotide sequence ID" value="NZ_JACHGE010000012.1"/>
</dbReference>
<evidence type="ECO:0000313" key="1">
    <source>
        <dbReference type="EMBL" id="KAA5820862.1"/>
    </source>
</evidence>
<dbReference type="EMBL" id="VMBF01000013">
    <property type="protein sequence ID" value="TSJ71937.1"/>
    <property type="molecule type" value="Genomic_DNA"/>
</dbReference>
<dbReference type="Proteomes" id="UP000322315">
    <property type="component" value="Unassembled WGS sequence"/>
</dbReference>
<dbReference type="EMBL" id="VWRS01000013">
    <property type="protein sequence ID" value="KAA5820862.1"/>
    <property type="molecule type" value="Genomic_DNA"/>
</dbReference>
<dbReference type="PANTHER" id="PTHR42754:SF1">
    <property type="entry name" value="LIPOPROTEIN"/>
    <property type="match status" value="1"/>
</dbReference>
<organism evidence="1 4">
    <name type="scientific">Algibacter amylolyticus</name>
    <dbReference type="NCBI Taxonomy" id="1608400"/>
    <lineage>
        <taxon>Bacteria</taxon>
        <taxon>Pseudomonadati</taxon>
        <taxon>Bacteroidota</taxon>
        <taxon>Flavobacteriia</taxon>
        <taxon>Flavobacteriales</taxon>
        <taxon>Flavobacteriaceae</taxon>
        <taxon>Algibacter</taxon>
    </lineage>
</organism>
<comment type="caution">
    <text evidence="1">The sequence shown here is derived from an EMBL/GenBank/DDBJ whole genome shotgun (WGS) entry which is preliminary data.</text>
</comment>
<dbReference type="Proteomes" id="UP000315145">
    <property type="component" value="Unassembled WGS sequence"/>
</dbReference>
<evidence type="ECO:0000313" key="4">
    <source>
        <dbReference type="Proteomes" id="UP000322315"/>
    </source>
</evidence>
<protein>
    <recommendedName>
        <fullName evidence="5">Bulb-type lectin domain-containing protein</fullName>
    </recommendedName>
</protein>
<evidence type="ECO:0000313" key="2">
    <source>
        <dbReference type="EMBL" id="TSJ71937.1"/>
    </source>
</evidence>
<accession>A0A5M7AU23</accession>
<reference evidence="1 4" key="1">
    <citation type="journal article" date="2015" name="Int. J. Syst. Evol. Microbiol.">
        <title>Algibacter amylolyticus sp. nov., isolated from intertidal sediment.</title>
        <authorList>
            <person name="Zhang D.C."/>
            <person name="Wu J."/>
            <person name="Neuner K."/>
            <person name="Yao J."/>
            <person name="Margesin R."/>
        </authorList>
    </citation>
    <scope>NUCLEOTIDE SEQUENCE [LARGE SCALE GENOMIC DNA]</scope>
    <source>
        <strain evidence="1 4">RU-4-M-4</strain>
    </source>
</reference>
<dbReference type="OrthoDB" id="9811934at2"/>
<name>A0A5M7AU23_9FLAO</name>
<dbReference type="InterPro" id="IPR011047">
    <property type="entry name" value="Quinoprotein_ADH-like_sf"/>
</dbReference>
<keyword evidence="3" id="KW-1185">Reference proteome</keyword>
<sequence length="454" mass="49161">MPIRSKQYRITVGIFAMALLCFSCSKTEESPKTAAESVTTSFVKSLGGTKNESAQAISKTSDGGYIILGYTQSLDGDITNKTNESFDYWILKYDQNSNLEWQKTCGGTDDDRGNDIIQTSDGGYAVIGFSKSNDGDITNYQGAHDFWVLKLTASGTILWQKNYGFLGADIGNTIIQTNDGGFLLTGVLDVSASNGQGNSKNTNSKSSKTLHAGGDYWAIKINTLGVIQWRNYYGGSFTDTPYDAIQTEDNGFLIVGSSDSNDVDIKDNKGTYDFWVVKLSETGTLDWEKSFGGSQTDEARAIVKSSDGNYIIVGNTRSSDIDVSNNNGAADLWAIKITPTGNLIWEKSFGGSSFDVALSISKTADNNFIIAGNSRSLDGDLTTNYGQNDAWLLKIDTNGKLLWQNTIGGSEIDFAYDAVELNNKSIIVVGDTSSSNFDLSTNNGFSDLLIFKLN</sequence>
<dbReference type="AlphaFoldDB" id="A0A5M7AU23"/>
<reference evidence="2 3" key="2">
    <citation type="submission" date="2019-07" db="EMBL/GenBank/DDBJ databases">
        <title>Algibacter marinivivus sp. nov., isolated from the surface of a marine red alga.</title>
        <authorList>
            <person name="Zhong X."/>
            <person name="Xu W."/>
            <person name="Zhang Y."/>
            <person name="Zhang Q."/>
            <person name="Du Z."/>
        </authorList>
    </citation>
    <scope>NUCLEOTIDE SEQUENCE [LARGE SCALE GENOMIC DNA]</scope>
    <source>
        <strain evidence="2 3">RU-4-M-4</strain>
    </source>
</reference>
<evidence type="ECO:0008006" key="5">
    <source>
        <dbReference type="Google" id="ProtNLM"/>
    </source>
</evidence>
<reference evidence="1" key="3">
    <citation type="submission" date="2019-09" db="EMBL/GenBank/DDBJ databases">
        <authorList>
            <person name="Zhang D.-C."/>
        </authorList>
    </citation>
    <scope>NUCLEOTIDE SEQUENCE</scope>
    <source>
        <strain evidence="1">RU-4-M-4</strain>
    </source>
</reference>
<gene>
    <name evidence="1" type="ORF">F2B50_17130</name>
    <name evidence="2" type="ORF">FPF71_17130</name>
</gene>
<dbReference type="SUPFAM" id="SSF50998">
    <property type="entry name" value="Quinoprotein alcohol dehydrogenase-like"/>
    <property type="match status" value="1"/>
</dbReference>
<evidence type="ECO:0000313" key="3">
    <source>
        <dbReference type="Proteomes" id="UP000315145"/>
    </source>
</evidence>